<dbReference type="SUPFAM" id="SSF52540">
    <property type="entry name" value="P-loop containing nucleoside triphosphate hydrolases"/>
    <property type="match status" value="1"/>
</dbReference>
<dbReference type="RefSeq" id="WP_094661991.1">
    <property type="nucleotide sequence ID" value="NZ_MWWV01000002.1"/>
</dbReference>
<dbReference type="InterPro" id="IPR015854">
    <property type="entry name" value="ABC_transpr_LolD-like"/>
</dbReference>
<dbReference type="Proteomes" id="UP000216444">
    <property type="component" value="Unassembled WGS sequence"/>
</dbReference>
<name>A0A261FJ20_9BIFI</name>
<keyword evidence="1" id="KW-0813">Transport</keyword>
<dbReference type="EMBL" id="MWWV01000002">
    <property type="protein sequence ID" value="OZG59151.1"/>
    <property type="molecule type" value="Genomic_DNA"/>
</dbReference>
<reference evidence="5 6" key="1">
    <citation type="journal article" date="2017" name="BMC Genomics">
        <title>Comparative genomic and phylogenomic analyses of the Bifidobacteriaceae family.</title>
        <authorList>
            <person name="Lugli G.A."/>
            <person name="Milani C."/>
            <person name="Turroni F."/>
            <person name="Duranti S."/>
            <person name="Mancabelli L."/>
            <person name="Mangifesta M."/>
            <person name="Ferrario C."/>
            <person name="Modesto M."/>
            <person name="Mattarelli P."/>
            <person name="Jiri K."/>
            <person name="van Sinderen D."/>
            <person name="Ventura M."/>
        </authorList>
    </citation>
    <scope>NUCLEOTIDE SEQUENCE [LARGE SCALE GENOMIC DNA]</scope>
    <source>
        <strain evidence="5 6">DSM 100201</strain>
    </source>
</reference>
<proteinExistence type="predicted"/>
<dbReference type="GO" id="GO:0098796">
    <property type="term" value="C:membrane protein complex"/>
    <property type="evidence" value="ECO:0007669"/>
    <property type="project" value="UniProtKB-ARBA"/>
</dbReference>
<dbReference type="SMART" id="SM00382">
    <property type="entry name" value="AAA"/>
    <property type="match status" value="1"/>
</dbReference>
<dbReference type="PANTHER" id="PTHR24220">
    <property type="entry name" value="IMPORT ATP-BINDING PROTEIN"/>
    <property type="match status" value="1"/>
</dbReference>
<dbReference type="Gene3D" id="3.40.50.300">
    <property type="entry name" value="P-loop containing nucleotide triphosphate hydrolases"/>
    <property type="match status" value="1"/>
</dbReference>
<protein>
    <submittedName>
        <fullName evidence="5">ABC transporter, ATP-binding protein</fullName>
    </submittedName>
</protein>
<dbReference type="GO" id="GO:0022857">
    <property type="term" value="F:transmembrane transporter activity"/>
    <property type="evidence" value="ECO:0007669"/>
    <property type="project" value="UniProtKB-ARBA"/>
</dbReference>
<dbReference type="GO" id="GO:0005524">
    <property type="term" value="F:ATP binding"/>
    <property type="evidence" value="ECO:0007669"/>
    <property type="project" value="UniProtKB-KW"/>
</dbReference>
<dbReference type="InterPro" id="IPR003439">
    <property type="entry name" value="ABC_transporter-like_ATP-bd"/>
</dbReference>
<dbReference type="PROSITE" id="PS50893">
    <property type="entry name" value="ABC_TRANSPORTER_2"/>
    <property type="match status" value="1"/>
</dbReference>
<accession>A0A261FJ20</accession>
<dbReference type="InterPro" id="IPR017911">
    <property type="entry name" value="MacB-like_ATP-bd"/>
</dbReference>
<evidence type="ECO:0000259" key="4">
    <source>
        <dbReference type="PROSITE" id="PS50893"/>
    </source>
</evidence>
<organism evidence="5 6">
    <name type="scientific">Bifidobacterium tissieri</name>
    <dbReference type="NCBI Taxonomy" id="1630162"/>
    <lineage>
        <taxon>Bacteria</taxon>
        <taxon>Bacillati</taxon>
        <taxon>Actinomycetota</taxon>
        <taxon>Actinomycetes</taxon>
        <taxon>Bifidobacteriales</taxon>
        <taxon>Bifidobacteriaceae</taxon>
        <taxon>Bifidobacterium</taxon>
    </lineage>
</organism>
<dbReference type="PROSITE" id="PS00211">
    <property type="entry name" value="ABC_TRANSPORTER_1"/>
    <property type="match status" value="1"/>
</dbReference>
<dbReference type="CDD" id="cd03255">
    <property type="entry name" value="ABC_MJ0796_LolCDE_FtsE"/>
    <property type="match status" value="1"/>
</dbReference>
<keyword evidence="6" id="KW-1185">Reference proteome</keyword>
<dbReference type="GO" id="GO:0005886">
    <property type="term" value="C:plasma membrane"/>
    <property type="evidence" value="ECO:0007669"/>
    <property type="project" value="TreeGrafter"/>
</dbReference>
<dbReference type="InterPro" id="IPR027417">
    <property type="entry name" value="P-loop_NTPase"/>
</dbReference>
<dbReference type="AlphaFoldDB" id="A0A261FJ20"/>
<evidence type="ECO:0000313" key="5">
    <source>
        <dbReference type="EMBL" id="OZG59151.1"/>
    </source>
</evidence>
<comment type="caution">
    <text evidence="5">The sequence shown here is derived from an EMBL/GenBank/DDBJ whole genome shotgun (WGS) entry which is preliminary data.</text>
</comment>
<evidence type="ECO:0000256" key="3">
    <source>
        <dbReference type="ARBA" id="ARBA00022840"/>
    </source>
</evidence>
<keyword evidence="2" id="KW-0547">Nucleotide-binding</keyword>
<sequence>MDERSERQQSERQQSERRSRPIIEVRNLRKEYPVGDEVVVALERVNLSIPKGQICCIFGESGSGKSTLLNQLAGMEKPTRGGVMIGGVPISRLEEHELAEFRQKHLGFVFQSYNLLPNLTAVENVAMPLMFRGVPKAQREAAARTMLKRVGLERRMKHFPYQMSGGQQQRVGIARAFVAKPQVVFADEPTGNLDSKTKTDVMAMMCSFARRLNQTIVLVSHDPNMASYADRIVTLLDGRIIDDTMND</sequence>
<dbReference type="FunFam" id="3.40.50.300:FF:000032">
    <property type="entry name" value="Export ABC transporter ATP-binding protein"/>
    <property type="match status" value="1"/>
</dbReference>
<dbReference type="InterPro" id="IPR003593">
    <property type="entry name" value="AAA+_ATPase"/>
</dbReference>
<dbReference type="PANTHER" id="PTHR24220:SF86">
    <property type="entry name" value="ABC TRANSPORTER ABCH.1"/>
    <property type="match status" value="1"/>
</dbReference>
<gene>
    <name evidence="5" type="ORF">BTIS_0304</name>
</gene>
<evidence type="ECO:0000256" key="1">
    <source>
        <dbReference type="ARBA" id="ARBA00022448"/>
    </source>
</evidence>
<keyword evidence="3 5" id="KW-0067">ATP-binding</keyword>
<dbReference type="Pfam" id="PF00005">
    <property type="entry name" value="ABC_tran"/>
    <property type="match status" value="1"/>
</dbReference>
<dbReference type="InterPro" id="IPR017871">
    <property type="entry name" value="ABC_transporter-like_CS"/>
</dbReference>
<feature type="domain" description="ABC transporter" evidence="4">
    <location>
        <begin position="23"/>
        <end position="247"/>
    </location>
</feature>
<evidence type="ECO:0000313" key="6">
    <source>
        <dbReference type="Proteomes" id="UP000216444"/>
    </source>
</evidence>
<dbReference type="GO" id="GO:0016887">
    <property type="term" value="F:ATP hydrolysis activity"/>
    <property type="evidence" value="ECO:0007669"/>
    <property type="project" value="InterPro"/>
</dbReference>
<evidence type="ECO:0000256" key="2">
    <source>
        <dbReference type="ARBA" id="ARBA00022741"/>
    </source>
</evidence>